<dbReference type="InterPro" id="IPR036790">
    <property type="entry name" value="Frizzled_dom_sf"/>
</dbReference>
<keyword evidence="4" id="KW-0732">Signal</keyword>
<feature type="transmembrane region" description="Helical" evidence="10">
    <location>
        <begin position="318"/>
        <end position="338"/>
    </location>
</feature>
<evidence type="ECO:0000256" key="7">
    <source>
        <dbReference type="ARBA" id="ARBA00023157"/>
    </source>
</evidence>
<dbReference type="PANTHER" id="PTHR31787">
    <property type="entry name" value="G-PROTEIN-COUPLED RECEPTOR GPCR FAMILY PROTEIN"/>
    <property type="match status" value="1"/>
</dbReference>
<reference evidence="12" key="1">
    <citation type="submission" date="2020-01" db="EMBL/GenBank/DDBJ databases">
        <title>Development of genomics and gene disruption for Polysphondylium violaceum indicates a role for the polyketide synthase stlB in stalk morphogenesis.</title>
        <authorList>
            <person name="Narita B."/>
            <person name="Kawabe Y."/>
            <person name="Kin K."/>
            <person name="Saito T."/>
            <person name="Gibbs R."/>
            <person name="Kuspa A."/>
            <person name="Muzny D."/>
            <person name="Queller D."/>
            <person name="Richards S."/>
            <person name="Strassman J."/>
            <person name="Sucgang R."/>
            <person name="Worley K."/>
            <person name="Schaap P."/>
        </authorList>
    </citation>
    <scope>NUCLEOTIDE SEQUENCE</scope>
    <source>
        <strain evidence="12">QSvi11</strain>
    </source>
</reference>
<protein>
    <recommendedName>
        <fullName evidence="11">FZ domain-containing protein</fullName>
    </recommendedName>
</protein>
<feature type="transmembrane region" description="Helical" evidence="10">
    <location>
        <begin position="239"/>
        <end position="260"/>
    </location>
</feature>
<keyword evidence="3 10" id="KW-0812">Transmembrane</keyword>
<dbReference type="SUPFAM" id="SSF63501">
    <property type="entry name" value="Frizzled cysteine-rich domain"/>
    <property type="match status" value="1"/>
</dbReference>
<dbReference type="Gene3D" id="1.10.2000.10">
    <property type="entry name" value="Frizzled cysteine-rich domain"/>
    <property type="match status" value="1"/>
</dbReference>
<dbReference type="Pfam" id="PF01392">
    <property type="entry name" value="Fz"/>
    <property type="match status" value="1"/>
</dbReference>
<comment type="similarity">
    <text evidence="2">Belongs to the G-protein coupled receptor Fz/Smo family.</text>
</comment>
<evidence type="ECO:0000259" key="11">
    <source>
        <dbReference type="PROSITE" id="PS50038"/>
    </source>
</evidence>
<evidence type="ECO:0000256" key="10">
    <source>
        <dbReference type="SAM" id="Phobius"/>
    </source>
</evidence>
<dbReference type="OrthoDB" id="20427at2759"/>
<dbReference type="Proteomes" id="UP000695562">
    <property type="component" value="Unassembled WGS sequence"/>
</dbReference>
<organism evidence="12 13">
    <name type="scientific">Polysphondylium violaceum</name>
    <dbReference type="NCBI Taxonomy" id="133409"/>
    <lineage>
        <taxon>Eukaryota</taxon>
        <taxon>Amoebozoa</taxon>
        <taxon>Evosea</taxon>
        <taxon>Eumycetozoa</taxon>
        <taxon>Dictyostelia</taxon>
        <taxon>Dictyosteliales</taxon>
        <taxon>Dictyosteliaceae</taxon>
        <taxon>Polysphondylium</taxon>
    </lineage>
</organism>
<evidence type="ECO:0000256" key="8">
    <source>
        <dbReference type="ARBA" id="ARBA00023170"/>
    </source>
</evidence>
<evidence type="ECO:0000313" key="12">
    <source>
        <dbReference type="EMBL" id="KAF2076771.1"/>
    </source>
</evidence>
<comment type="subcellular location">
    <subcellularLocation>
        <location evidence="1">Membrane</location>
        <topology evidence="1">Multi-pass membrane protein</topology>
    </subcellularLocation>
</comment>
<comment type="caution">
    <text evidence="12">The sequence shown here is derived from an EMBL/GenBank/DDBJ whole genome shotgun (WGS) entry which is preliminary data.</text>
</comment>
<evidence type="ECO:0000256" key="6">
    <source>
        <dbReference type="ARBA" id="ARBA00023136"/>
    </source>
</evidence>
<keyword evidence="8" id="KW-0675">Receptor</keyword>
<keyword evidence="7" id="KW-1015">Disulfide bond</keyword>
<evidence type="ECO:0000313" key="13">
    <source>
        <dbReference type="Proteomes" id="UP000695562"/>
    </source>
</evidence>
<keyword evidence="9" id="KW-0325">Glycoprotein</keyword>
<evidence type="ECO:0000256" key="4">
    <source>
        <dbReference type="ARBA" id="ARBA00022729"/>
    </source>
</evidence>
<sequence length="343" mass="38697">MDNNYSTTTICIRYFVLLVLFLNFSYAWDEKGRCETLSSTSVCNSILGTNQTNIYLKSDQNQTAIEASFSYFFGITSAAGPDCAPYLQKLLCSYNYPQCVIVNSTTPTIYLPSLLCQGDCKITEQICSAFVALFPPEYLCSNKSSDGLPSYPDSSTIYDLQAFGGPSNETIQCSHYSTQAQPATLQCPHPLLNVSYQQQKDQPAYFSLYEIDPESSCVVPCPMQISTKREVDAMYISKVVLYFLSFTGSVILFITFGLLTKKYSKKYEIILSFTFSTVIVDISFFLELSKPDLQFVCGDEPGRYITQTDVRCGFSGFLFHWGTMATLFWWAFLCYDFYLTSKI</sequence>
<proteinExistence type="inferred from homology"/>
<dbReference type="GO" id="GO:0016020">
    <property type="term" value="C:membrane"/>
    <property type="evidence" value="ECO:0007669"/>
    <property type="project" value="UniProtKB-SubCell"/>
</dbReference>
<feature type="transmembrane region" description="Helical" evidence="10">
    <location>
        <begin position="267"/>
        <end position="286"/>
    </location>
</feature>
<dbReference type="InterPro" id="IPR020067">
    <property type="entry name" value="Frizzled_dom"/>
</dbReference>
<evidence type="ECO:0000256" key="5">
    <source>
        <dbReference type="ARBA" id="ARBA00022989"/>
    </source>
</evidence>
<feature type="domain" description="FZ" evidence="11">
    <location>
        <begin position="29"/>
        <end position="190"/>
    </location>
</feature>
<name>A0A8J4UVP4_9MYCE</name>
<dbReference type="AlphaFoldDB" id="A0A8J4UVP4"/>
<dbReference type="EMBL" id="AJWJ01000049">
    <property type="protein sequence ID" value="KAF2076771.1"/>
    <property type="molecule type" value="Genomic_DNA"/>
</dbReference>
<dbReference type="InterPro" id="IPR050949">
    <property type="entry name" value="GPCR_Fz/Smo-like"/>
</dbReference>
<evidence type="ECO:0000256" key="2">
    <source>
        <dbReference type="ARBA" id="ARBA00008077"/>
    </source>
</evidence>
<evidence type="ECO:0000256" key="9">
    <source>
        <dbReference type="ARBA" id="ARBA00023180"/>
    </source>
</evidence>
<evidence type="ECO:0000256" key="1">
    <source>
        <dbReference type="ARBA" id="ARBA00004141"/>
    </source>
</evidence>
<evidence type="ECO:0000256" key="3">
    <source>
        <dbReference type="ARBA" id="ARBA00022692"/>
    </source>
</evidence>
<keyword evidence="13" id="KW-1185">Reference proteome</keyword>
<gene>
    <name evidence="12" type="ORF">CYY_001897</name>
</gene>
<feature type="non-terminal residue" evidence="12">
    <location>
        <position position="1"/>
    </location>
</feature>
<keyword evidence="5 10" id="KW-1133">Transmembrane helix</keyword>
<dbReference type="PROSITE" id="PS50038">
    <property type="entry name" value="FZ"/>
    <property type="match status" value="1"/>
</dbReference>
<keyword evidence="6 10" id="KW-0472">Membrane</keyword>
<feature type="transmembrane region" description="Helical" evidence="10">
    <location>
        <begin position="12"/>
        <end position="28"/>
    </location>
</feature>
<accession>A0A8J4UVP4</accession>
<dbReference type="Gene3D" id="1.20.1070.10">
    <property type="entry name" value="Rhodopsin 7-helix transmembrane proteins"/>
    <property type="match status" value="1"/>
</dbReference>
<dbReference type="PANTHER" id="PTHR31787:SF3">
    <property type="entry name" value="FRIZZLED AND SMOOTHENED-LIKE PROTEIN H"/>
    <property type="match status" value="1"/>
</dbReference>